<sequence>MLSRKNPPTIYDVARSAGVSISTVSRVLNNPERVNESTRLHVLATIDELGFIPKAEARARALRSSGRVGVITPFFTAPSFVQRLRGVASVLTESNYELVIFTVDTLDRLQHYLDTIPLTHNLDGLILISVRVDEKTAGRIIQHKLETVLIEYPLNVFSSVEIDDEEGGKMAARYLLGKGHSNFAFVGETNFPKYGINPISSRLKGFQQVLSESNVAFSDAHIWETPYHVDATRFVALERLKTAKMPLAIFSATDLQAIGVIKAVRQLGLRIPEDVSILGFDDLDIADYMELSTVRQPLDESGRVAAELLFSRMLDSNRPIQHIRLPLSLIERGTT</sequence>
<dbReference type="InterPro" id="IPR000843">
    <property type="entry name" value="HTH_LacI"/>
</dbReference>
<dbReference type="Proteomes" id="UP000050514">
    <property type="component" value="Unassembled WGS sequence"/>
</dbReference>
<feature type="domain" description="HTH lacI-type" evidence="4">
    <location>
        <begin position="8"/>
        <end position="62"/>
    </location>
</feature>
<dbReference type="Pfam" id="PF13377">
    <property type="entry name" value="Peripla_BP_3"/>
    <property type="match status" value="1"/>
</dbReference>
<dbReference type="GO" id="GO:0003700">
    <property type="term" value="F:DNA-binding transcription factor activity"/>
    <property type="evidence" value="ECO:0007669"/>
    <property type="project" value="TreeGrafter"/>
</dbReference>
<dbReference type="SMART" id="SM00354">
    <property type="entry name" value="HTH_LACI"/>
    <property type="match status" value="1"/>
</dbReference>
<dbReference type="OrthoDB" id="9784962at2"/>
<dbReference type="InterPro" id="IPR028082">
    <property type="entry name" value="Peripla_BP_I"/>
</dbReference>
<dbReference type="EMBL" id="LGHJ01000022">
    <property type="protein sequence ID" value="KPL73050.1"/>
    <property type="molecule type" value="Genomic_DNA"/>
</dbReference>
<reference evidence="5 6" key="1">
    <citation type="submission" date="2015-07" db="EMBL/GenBank/DDBJ databases">
        <title>Draft genome of Bellilinea caldifistulae DSM 17877.</title>
        <authorList>
            <person name="Hemp J."/>
            <person name="Ward L.M."/>
            <person name="Pace L.A."/>
            <person name="Fischer W.W."/>
        </authorList>
    </citation>
    <scope>NUCLEOTIDE SEQUENCE [LARGE SCALE GENOMIC DNA]</scope>
    <source>
        <strain evidence="5 6">GOMI-1</strain>
    </source>
</reference>
<keyword evidence="6" id="KW-1185">Reference proteome</keyword>
<dbReference type="Pfam" id="PF00356">
    <property type="entry name" value="LacI"/>
    <property type="match status" value="1"/>
</dbReference>
<dbReference type="InterPro" id="IPR046335">
    <property type="entry name" value="LacI/GalR-like_sensor"/>
</dbReference>
<dbReference type="GO" id="GO:0000976">
    <property type="term" value="F:transcription cis-regulatory region binding"/>
    <property type="evidence" value="ECO:0007669"/>
    <property type="project" value="TreeGrafter"/>
</dbReference>
<dbReference type="RefSeq" id="WP_061917025.1">
    <property type="nucleotide sequence ID" value="NZ_DF967971.1"/>
</dbReference>
<dbReference type="SUPFAM" id="SSF53822">
    <property type="entry name" value="Periplasmic binding protein-like I"/>
    <property type="match status" value="1"/>
</dbReference>
<dbReference type="PROSITE" id="PS00356">
    <property type="entry name" value="HTH_LACI_1"/>
    <property type="match status" value="1"/>
</dbReference>
<comment type="caution">
    <text evidence="5">The sequence shown here is derived from an EMBL/GenBank/DDBJ whole genome shotgun (WGS) entry which is preliminary data.</text>
</comment>
<dbReference type="CDD" id="cd06267">
    <property type="entry name" value="PBP1_LacI_sugar_binding-like"/>
    <property type="match status" value="1"/>
</dbReference>
<dbReference type="Gene3D" id="1.10.260.40">
    <property type="entry name" value="lambda repressor-like DNA-binding domains"/>
    <property type="match status" value="1"/>
</dbReference>
<evidence type="ECO:0000313" key="6">
    <source>
        <dbReference type="Proteomes" id="UP000050514"/>
    </source>
</evidence>
<keyword evidence="3" id="KW-0804">Transcription</keyword>
<protein>
    <recommendedName>
        <fullName evidence="4">HTH lacI-type domain-containing protein</fullName>
    </recommendedName>
</protein>
<dbReference type="SUPFAM" id="SSF47413">
    <property type="entry name" value="lambda repressor-like DNA-binding domains"/>
    <property type="match status" value="1"/>
</dbReference>
<dbReference type="AlphaFoldDB" id="A0A0N8GLP2"/>
<dbReference type="PANTHER" id="PTHR30146:SF109">
    <property type="entry name" value="HTH-TYPE TRANSCRIPTIONAL REGULATOR GALS"/>
    <property type="match status" value="1"/>
</dbReference>
<evidence type="ECO:0000256" key="3">
    <source>
        <dbReference type="ARBA" id="ARBA00023163"/>
    </source>
</evidence>
<evidence type="ECO:0000259" key="4">
    <source>
        <dbReference type="PROSITE" id="PS50932"/>
    </source>
</evidence>
<accession>A0A0N8GLP2</accession>
<evidence type="ECO:0000256" key="2">
    <source>
        <dbReference type="ARBA" id="ARBA00023125"/>
    </source>
</evidence>
<dbReference type="CDD" id="cd01392">
    <property type="entry name" value="HTH_LacI"/>
    <property type="match status" value="1"/>
</dbReference>
<proteinExistence type="predicted"/>
<organism evidence="5 6">
    <name type="scientific">Bellilinea caldifistulae</name>
    <dbReference type="NCBI Taxonomy" id="360411"/>
    <lineage>
        <taxon>Bacteria</taxon>
        <taxon>Bacillati</taxon>
        <taxon>Chloroflexota</taxon>
        <taxon>Anaerolineae</taxon>
        <taxon>Anaerolineales</taxon>
        <taxon>Anaerolineaceae</taxon>
        <taxon>Bellilinea</taxon>
    </lineage>
</organism>
<keyword evidence="2" id="KW-0238">DNA-binding</keyword>
<dbReference type="InterPro" id="IPR010982">
    <property type="entry name" value="Lambda_DNA-bd_dom_sf"/>
</dbReference>
<dbReference type="STRING" id="360411.AC812_15435"/>
<dbReference type="PRINTS" id="PR00036">
    <property type="entry name" value="HTHLACI"/>
</dbReference>
<name>A0A0N8GLP2_9CHLR</name>
<evidence type="ECO:0000313" key="5">
    <source>
        <dbReference type="EMBL" id="KPL73050.1"/>
    </source>
</evidence>
<dbReference type="Gene3D" id="3.40.50.2300">
    <property type="match status" value="2"/>
</dbReference>
<gene>
    <name evidence="5" type="ORF">AC812_15435</name>
</gene>
<keyword evidence="1" id="KW-0805">Transcription regulation</keyword>
<dbReference type="PANTHER" id="PTHR30146">
    <property type="entry name" value="LACI-RELATED TRANSCRIPTIONAL REPRESSOR"/>
    <property type="match status" value="1"/>
</dbReference>
<dbReference type="PROSITE" id="PS50932">
    <property type="entry name" value="HTH_LACI_2"/>
    <property type="match status" value="1"/>
</dbReference>
<evidence type="ECO:0000256" key="1">
    <source>
        <dbReference type="ARBA" id="ARBA00023015"/>
    </source>
</evidence>